<comment type="catalytic activity">
    <reaction evidence="11 12">
        <text>L-aspartate 4-semialdehyde + pyruvate = (2S,4S)-4-hydroxy-2,3,4,5-tetrahydrodipicolinate + H2O + H(+)</text>
        <dbReference type="Rhea" id="RHEA:34171"/>
        <dbReference type="ChEBI" id="CHEBI:15361"/>
        <dbReference type="ChEBI" id="CHEBI:15377"/>
        <dbReference type="ChEBI" id="CHEBI:15378"/>
        <dbReference type="ChEBI" id="CHEBI:67139"/>
        <dbReference type="ChEBI" id="CHEBI:537519"/>
        <dbReference type="EC" id="4.3.3.7"/>
    </reaction>
</comment>
<keyword evidence="9 12" id="KW-0456">Lyase</keyword>
<evidence type="ECO:0000313" key="16">
    <source>
        <dbReference type="EMBL" id="KJW07573.1"/>
    </source>
</evidence>
<dbReference type="EMBL" id="LAOR01000015">
    <property type="protein sequence ID" value="KJW07573.1"/>
    <property type="molecule type" value="Genomic_DNA"/>
</dbReference>
<evidence type="ECO:0000313" key="17">
    <source>
        <dbReference type="Proteomes" id="UP000033580"/>
    </source>
</evidence>
<evidence type="ECO:0000256" key="12">
    <source>
        <dbReference type="HAMAP-Rule" id="MF_00418"/>
    </source>
</evidence>
<comment type="subcellular location">
    <subcellularLocation>
        <location evidence="12">Cytoplasm</location>
    </subcellularLocation>
</comment>
<evidence type="ECO:0000256" key="2">
    <source>
        <dbReference type="ARBA" id="ARBA00005120"/>
    </source>
</evidence>
<feature type="binding site" evidence="12 15">
    <location>
        <position position="50"/>
    </location>
    <ligand>
        <name>pyruvate</name>
        <dbReference type="ChEBI" id="CHEBI:15361"/>
    </ligand>
</feature>
<dbReference type="AlphaFoldDB" id="A0A0F3RMS1"/>
<organism evidence="16 17">
    <name type="scientific">Orientia tsutsugamushi str. UT144</name>
    <dbReference type="NCBI Taxonomy" id="1441384"/>
    <lineage>
        <taxon>Bacteria</taxon>
        <taxon>Pseudomonadati</taxon>
        <taxon>Pseudomonadota</taxon>
        <taxon>Alphaproteobacteria</taxon>
        <taxon>Rickettsiales</taxon>
        <taxon>Rickettsiaceae</taxon>
        <taxon>Rickettsieae</taxon>
        <taxon>Orientia</taxon>
    </lineage>
</organism>
<evidence type="ECO:0000256" key="15">
    <source>
        <dbReference type="PIRSR" id="PIRSR001365-2"/>
    </source>
</evidence>
<reference evidence="16 17" key="1">
    <citation type="submission" date="2015-01" db="EMBL/GenBank/DDBJ databases">
        <title>Genome Sequencing of Rickettsiales.</title>
        <authorList>
            <person name="Daugherty S.C."/>
            <person name="Su Q."/>
            <person name="Abolude K."/>
            <person name="Beier-Sexton M."/>
            <person name="Carlyon J.A."/>
            <person name="Carter R."/>
            <person name="Day N.P."/>
            <person name="Dumler S.J."/>
            <person name="Dyachenko V."/>
            <person name="Godinez A."/>
            <person name="Kurtti T.J."/>
            <person name="Lichay M."/>
            <person name="Mullins K.E."/>
            <person name="Ott S."/>
            <person name="Pappas-Brown V."/>
            <person name="Paris D.H."/>
            <person name="Patel P."/>
            <person name="Richards A.L."/>
            <person name="Sadzewicz L."/>
            <person name="Sears K."/>
            <person name="Seidman D."/>
            <person name="Sengamalay N."/>
            <person name="Stenos J."/>
            <person name="Tallon L.J."/>
            <person name="Vincent G."/>
            <person name="Fraser C.M."/>
            <person name="Munderloh U."/>
            <person name="Dunning-Hotopp J.C."/>
        </authorList>
    </citation>
    <scope>NUCLEOTIDE SEQUENCE [LARGE SCALE GENOMIC DNA]</scope>
    <source>
        <strain evidence="16 17">UT144</strain>
    </source>
</reference>
<dbReference type="HAMAP" id="MF_00418">
    <property type="entry name" value="DapA"/>
    <property type="match status" value="1"/>
</dbReference>
<feature type="active site" description="Proton donor/acceptor" evidence="12 14">
    <location>
        <position position="138"/>
    </location>
</feature>
<dbReference type="PRINTS" id="PR00146">
    <property type="entry name" value="DHPICSNTHASE"/>
</dbReference>
<dbReference type="Gene3D" id="3.20.20.70">
    <property type="entry name" value="Aldolase class I"/>
    <property type="match status" value="1"/>
</dbReference>
<comment type="caution">
    <text evidence="16">The sequence shown here is derived from an EMBL/GenBank/DDBJ whole genome shotgun (WGS) entry which is preliminary data.</text>
</comment>
<dbReference type="SMART" id="SM01130">
    <property type="entry name" value="DHDPS"/>
    <property type="match status" value="1"/>
</dbReference>
<dbReference type="PATRIC" id="fig|1441384.3.peg.615"/>
<dbReference type="UniPathway" id="UPA00034">
    <property type="reaction ID" value="UER00017"/>
</dbReference>
<dbReference type="PANTHER" id="PTHR12128">
    <property type="entry name" value="DIHYDRODIPICOLINATE SYNTHASE"/>
    <property type="match status" value="1"/>
</dbReference>
<keyword evidence="6 12" id="KW-0028">Amino-acid biosynthesis</keyword>
<feature type="site" description="Part of a proton relay during catalysis" evidence="12">
    <location>
        <position position="49"/>
    </location>
</feature>
<dbReference type="GO" id="GO:0019877">
    <property type="term" value="P:diaminopimelate biosynthetic process"/>
    <property type="evidence" value="ECO:0007669"/>
    <property type="project" value="UniProtKB-UniRule"/>
</dbReference>
<evidence type="ECO:0000256" key="4">
    <source>
        <dbReference type="ARBA" id="ARBA00012086"/>
    </source>
</evidence>
<proteinExistence type="inferred from homology"/>
<dbReference type="SUPFAM" id="SSF51569">
    <property type="entry name" value="Aldolase"/>
    <property type="match status" value="1"/>
</dbReference>
<comment type="similarity">
    <text evidence="3 12 13">Belongs to the DapA family.</text>
</comment>
<evidence type="ECO:0000256" key="9">
    <source>
        <dbReference type="ARBA" id="ARBA00023239"/>
    </source>
</evidence>
<comment type="function">
    <text evidence="1 12">Catalyzes the condensation of (S)-aspartate-beta-semialdehyde [(S)-ASA] and pyruvate to 4-hydroxy-tetrahydrodipicolinate (HTPA).</text>
</comment>
<dbReference type="NCBIfam" id="TIGR00674">
    <property type="entry name" value="dapA"/>
    <property type="match status" value="1"/>
</dbReference>
<dbReference type="InterPro" id="IPR002220">
    <property type="entry name" value="DapA-like"/>
</dbReference>
<dbReference type="GO" id="GO:0008840">
    <property type="term" value="F:4-hydroxy-tetrahydrodipicolinate synthase activity"/>
    <property type="evidence" value="ECO:0007669"/>
    <property type="project" value="UniProtKB-UniRule"/>
</dbReference>
<gene>
    <name evidence="12 16" type="primary">dapA</name>
    <name evidence="16" type="ORF">OTUT144_0358</name>
</gene>
<dbReference type="Proteomes" id="UP000033580">
    <property type="component" value="Unassembled WGS sequence"/>
</dbReference>
<dbReference type="PANTHER" id="PTHR12128:SF66">
    <property type="entry name" value="4-HYDROXY-2-OXOGLUTARATE ALDOLASE, MITOCHONDRIAL"/>
    <property type="match status" value="1"/>
</dbReference>
<evidence type="ECO:0000256" key="8">
    <source>
        <dbReference type="ARBA" id="ARBA00023154"/>
    </source>
</evidence>
<sequence>MRKKIFNGLITALVTPFKNAAKQIDFDALEKLLDLQIKAQVDGILVAGSTGESLSLSYEEYISLISFTIKYVNGRTLVIAGCCASDIDKAVMMVKECERLAVQGIMCVTPFYSRPSQEGLRQYFKTIHDACNLPIMLYTVPSRTGVDLNDETVIKLAKFDRIVAIKDATGNLEAPLRIRSKLDIDKEFAFLCGVDSLALGFNAQGGSGLVSVTANVAPFESKEIQLLWNHGKTEEAFQLHMKLMPIYSAISIETNPVPVKYAASLRKLCTPEVRLPLCQLMPSSIKLVNEVFSEVVIR</sequence>
<evidence type="ECO:0000256" key="13">
    <source>
        <dbReference type="PIRNR" id="PIRNR001365"/>
    </source>
</evidence>
<dbReference type="GO" id="GO:0005737">
    <property type="term" value="C:cytoplasm"/>
    <property type="evidence" value="ECO:0007669"/>
    <property type="project" value="UniProtKB-SubCell"/>
</dbReference>
<accession>A0A0F3RMS1</accession>
<dbReference type="Pfam" id="PF00701">
    <property type="entry name" value="DHDPS"/>
    <property type="match status" value="1"/>
</dbReference>
<comment type="caution">
    <text evidence="12">Was originally thought to be a dihydrodipicolinate synthase (DHDPS), catalyzing the condensation of (S)-aspartate-beta-semialdehyde [(S)-ASA] and pyruvate to dihydrodipicolinate (DHDP). However, it was shown in E.coli that the product of the enzymatic reaction is not dihydrodipicolinate but in fact (4S)-4-hydroxy-2,3,4,5-tetrahydro-(2S)-dipicolinic acid (HTPA), and that the consecutive dehydration reaction leading to DHDP is not spontaneous but catalyzed by DapB.</text>
</comment>
<feature type="active site" description="Schiff-base intermediate with substrate" evidence="12 14">
    <location>
        <position position="166"/>
    </location>
</feature>
<evidence type="ECO:0000256" key="3">
    <source>
        <dbReference type="ARBA" id="ARBA00007592"/>
    </source>
</evidence>
<dbReference type="InterPro" id="IPR005263">
    <property type="entry name" value="DapA"/>
</dbReference>
<comment type="subunit">
    <text evidence="12">Homotetramer; dimer of dimers.</text>
</comment>
<dbReference type="EC" id="4.3.3.7" evidence="4 12"/>
<protein>
    <recommendedName>
        <fullName evidence="4 12">4-hydroxy-tetrahydrodipicolinate synthase</fullName>
        <shortName evidence="12">HTPA synthase</shortName>
        <ecNumber evidence="4 12">4.3.3.7</ecNumber>
    </recommendedName>
</protein>
<keyword evidence="8 12" id="KW-0457">Lysine biosynthesis</keyword>
<dbReference type="GO" id="GO:0009436">
    <property type="term" value="P:glyoxylate catabolic process"/>
    <property type="evidence" value="ECO:0007669"/>
    <property type="project" value="TreeGrafter"/>
</dbReference>
<dbReference type="PROSITE" id="PS00665">
    <property type="entry name" value="DHDPS_1"/>
    <property type="match status" value="1"/>
</dbReference>
<dbReference type="InterPro" id="IPR020624">
    <property type="entry name" value="Schiff_base-form_aldolases_CS"/>
</dbReference>
<feature type="site" description="Part of a proton relay during catalysis" evidence="12">
    <location>
        <position position="112"/>
    </location>
</feature>
<evidence type="ECO:0000256" key="7">
    <source>
        <dbReference type="ARBA" id="ARBA00022915"/>
    </source>
</evidence>
<dbReference type="InterPro" id="IPR013785">
    <property type="entry name" value="Aldolase_TIM"/>
</dbReference>
<evidence type="ECO:0000256" key="10">
    <source>
        <dbReference type="ARBA" id="ARBA00023270"/>
    </source>
</evidence>
<keyword evidence="7 12" id="KW-0220">Diaminopimelate biosynthesis</keyword>
<evidence type="ECO:0000256" key="6">
    <source>
        <dbReference type="ARBA" id="ARBA00022605"/>
    </source>
</evidence>
<keyword evidence="10 12" id="KW-0704">Schiff base</keyword>
<evidence type="ECO:0000256" key="14">
    <source>
        <dbReference type="PIRSR" id="PIRSR001365-1"/>
    </source>
</evidence>
<evidence type="ECO:0000256" key="1">
    <source>
        <dbReference type="ARBA" id="ARBA00003294"/>
    </source>
</evidence>
<comment type="pathway">
    <text evidence="2 12">Amino-acid biosynthesis; L-lysine biosynthesis via DAP pathway; (S)-tetrahydrodipicolinate from L-aspartate: step 3/4.</text>
</comment>
<dbReference type="PIRSF" id="PIRSF001365">
    <property type="entry name" value="DHDPS"/>
    <property type="match status" value="1"/>
</dbReference>
<feature type="binding site" evidence="12 15">
    <location>
        <position position="210"/>
    </location>
    <ligand>
        <name>pyruvate</name>
        <dbReference type="ChEBI" id="CHEBI:15361"/>
    </ligand>
</feature>
<dbReference type="GO" id="GO:0009089">
    <property type="term" value="P:lysine biosynthetic process via diaminopimelate"/>
    <property type="evidence" value="ECO:0007669"/>
    <property type="project" value="UniProtKB-UniRule"/>
</dbReference>
<keyword evidence="5 12" id="KW-0963">Cytoplasm</keyword>
<dbReference type="GO" id="GO:0008700">
    <property type="term" value="F:(R,S)-4-hydroxy-2-oxoglutarate aldolase activity"/>
    <property type="evidence" value="ECO:0007669"/>
    <property type="project" value="TreeGrafter"/>
</dbReference>
<name>A0A0F3RMS1_ORITS</name>
<dbReference type="CDD" id="cd00950">
    <property type="entry name" value="DHDPS"/>
    <property type="match status" value="1"/>
</dbReference>
<evidence type="ECO:0000256" key="5">
    <source>
        <dbReference type="ARBA" id="ARBA00022490"/>
    </source>
</evidence>
<evidence type="ECO:0000256" key="11">
    <source>
        <dbReference type="ARBA" id="ARBA00047836"/>
    </source>
</evidence>